<comment type="caution">
    <text evidence="8">The sequence shown here is derived from an EMBL/GenBank/DDBJ whole genome shotgun (WGS) entry which is preliminary data.</text>
</comment>
<reference evidence="9" key="1">
    <citation type="submission" date="2019-04" db="EMBL/GenBank/DDBJ databases">
        <title>Draft genome sequence of Pseudonocardiaceae bacterium SL3-2-4.</title>
        <authorList>
            <person name="Ningsih F."/>
            <person name="Yokota A."/>
            <person name="Sakai Y."/>
            <person name="Nanatani K."/>
            <person name="Yabe S."/>
            <person name="Oetari A."/>
            <person name="Sjamsuridzal W."/>
        </authorList>
    </citation>
    <scope>NUCLEOTIDE SEQUENCE [LARGE SCALE GENOMIC DNA]</scope>
    <source>
        <strain evidence="9">SL3-2-4</strain>
    </source>
</reference>
<feature type="transmembrane region" description="Helical" evidence="6">
    <location>
        <begin position="347"/>
        <end position="370"/>
    </location>
</feature>
<feature type="compositionally biased region" description="Basic residues" evidence="5">
    <location>
        <begin position="661"/>
        <end position="673"/>
    </location>
</feature>
<keyword evidence="3 6" id="KW-1133">Transmembrane helix</keyword>
<feature type="region of interest" description="Disordered" evidence="5">
    <location>
        <begin position="549"/>
        <end position="611"/>
    </location>
</feature>
<feature type="transmembrane region" description="Helical" evidence="6">
    <location>
        <begin position="282"/>
        <end position="307"/>
    </location>
</feature>
<feature type="transmembrane region" description="Helical" evidence="6">
    <location>
        <begin position="123"/>
        <end position="140"/>
    </location>
</feature>
<feature type="transmembrane region" description="Helical" evidence="6">
    <location>
        <begin position="319"/>
        <end position="338"/>
    </location>
</feature>
<feature type="transmembrane region" description="Helical" evidence="6">
    <location>
        <begin position="240"/>
        <end position="261"/>
    </location>
</feature>
<evidence type="ECO:0000256" key="6">
    <source>
        <dbReference type="SAM" id="Phobius"/>
    </source>
</evidence>
<dbReference type="Gene3D" id="1.20.1250.20">
    <property type="entry name" value="MFS general substrate transporter like domains"/>
    <property type="match status" value="2"/>
</dbReference>
<dbReference type="PANTHER" id="PTHR42718:SF39">
    <property type="entry name" value="ACTINORHODIN TRANSPORTER-RELATED"/>
    <property type="match status" value="1"/>
</dbReference>
<evidence type="ECO:0000256" key="4">
    <source>
        <dbReference type="ARBA" id="ARBA00023136"/>
    </source>
</evidence>
<feature type="transmembrane region" description="Helical" evidence="6">
    <location>
        <begin position="376"/>
        <end position="401"/>
    </location>
</feature>
<dbReference type="OrthoDB" id="4532109at2"/>
<feature type="transmembrane region" description="Helical" evidence="6">
    <location>
        <begin position="182"/>
        <end position="203"/>
    </location>
</feature>
<organism evidence="8 9">
    <name type="scientific">Gandjariella thermophila</name>
    <dbReference type="NCBI Taxonomy" id="1931992"/>
    <lineage>
        <taxon>Bacteria</taxon>
        <taxon>Bacillati</taxon>
        <taxon>Actinomycetota</taxon>
        <taxon>Actinomycetes</taxon>
        <taxon>Pseudonocardiales</taxon>
        <taxon>Pseudonocardiaceae</taxon>
        <taxon>Gandjariella</taxon>
    </lineage>
</organism>
<dbReference type="PANTHER" id="PTHR42718">
    <property type="entry name" value="MAJOR FACILITATOR SUPERFAMILY MULTIDRUG TRANSPORTER MFSC"/>
    <property type="match status" value="1"/>
</dbReference>
<accession>A0A4D4J4K1</accession>
<proteinExistence type="predicted"/>
<protein>
    <recommendedName>
        <fullName evidence="7">Major facilitator superfamily (MFS) profile domain-containing protein</fullName>
    </recommendedName>
</protein>
<evidence type="ECO:0000313" key="9">
    <source>
        <dbReference type="Proteomes" id="UP000298860"/>
    </source>
</evidence>
<name>A0A4D4J4K1_9PSEU</name>
<feature type="transmembrane region" description="Helical" evidence="6">
    <location>
        <begin position="147"/>
        <end position="170"/>
    </location>
</feature>
<feature type="transmembrane region" description="Helical" evidence="6">
    <location>
        <begin position="22"/>
        <end position="46"/>
    </location>
</feature>
<gene>
    <name evidence="8" type="ORF">GTS_20170</name>
</gene>
<evidence type="ECO:0000256" key="3">
    <source>
        <dbReference type="ARBA" id="ARBA00022989"/>
    </source>
</evidence>
<dbReference type="RefSeq" id="WP_137813504.1">
    <property type="nucleotide sequence ID" value="NZ_BJFL01000007.1"/>
</dbReference>
<evidence type="ECO:0000256" key="1">
    <source>
        <dbReference type="ARBA" id="ARBA00004651"/>
    </source>
</evidence>
<keyword evidence="2 6" id="KW-0812">Transmembrane</keyword>
<dbReference type="AlphaFoldDB" id="A0A4D4J4K1"/>
<dbReference type="Proteomes" id="UP000298860">
    <property type="component" value="Unassembled WGS sequence"/>
</dbReference>
<evidence type="ECO:0000313" key="8">
    <source>
        <dbReference type="EMBL" id="GDY30384.1"/>
    </source>
</evidence>
<evidence type="ECO:0000256" key="5">
    <source>
        <dbReference type="SAM" id="MobiDB-lite"/>
    </source>
</evidence>
<feature type="transmembrane region" description="Helical" evidence="6">
    <location>
        <begin position="90"/>
        <end position="117"/>
    </location>
</feature>
<feature type="transmembrane region" description="Helical" evidence="6">
    <location>
        <begin position="422"/>
        <end position="445"/>
    </location>
</feature>
<feature type="compositionally biased region" description="Basic and acidic residues" evidence="5">
    <location>
        <begin position="550"/>
        <end position="564"/>
    </location>
</feature>
<dbReference type="CDD" id="cd17321">
    <property type="entry name" value="MFS_MMR_MDR_like"/>
    <property type="match status" value="1"/>
</dbReference>
<dbReference type="InterPro" id="IPR011701">
    <property type="entry name" value="MFS"/>
</dbReference>
<evidence type="ECO:0000256" key="2">
    <source>
        <dbReference type="ARBA" id="ARBA00022692"/>
    </source>
</evidence>
<comment type="subcellular location">
    <subcellularLocation>
        <location evidence="1">Cell membrane</location>
        <topology evidence="1">Multi-pass membrane protein</topology>
    </subcellularLocation>
</comment>
<feature type="transmembrane region" description="Helical" evidence="6">
    <location>
        <begin position="58"/>
        <end position="78"/>
    </location>
</feature>
<feature type="region of interest" description="Disordered" evidence="5">
    <location>
        <begin position="653"/>
        <end position="675"/>
    </location>
</feature>
<dbReference type="InterPro" id="IPR036259">
    <property type="entry name" value="MFS_trans_sf"/>
</dbReference>
<feature type="transmembrane region" description="Helical" evidence="6">
    <location>
        <begin position="215"/>
        <end position="234"/>
    </location>
</feature>
<dbReference type="EMBL" id="BJFL01000007">
    <property type="protein sequence ID" value="GDY30384.1"/>
    <property type="molecule type" value="Genomic_DNA"/>
</dbReference>
<dbReference type="GO" id="GO:0005886">
    <property type="term" value="C:plasma membrane"/>
    <property type="evidence" value="ECO:0007669"/>
    <property type="project" value="UniProtKB-SubCell"/>
</dbReference>
<keyword evidence="4 6" id="KW-0472">Membrane</keyword>
<dbReference type="InterPro" id="IPR020846">
    <property type="entry name" value="MFS_dom"/>
</dbReference>
<dbReference type="SUPFAM" id="SSF103473">
    <property type="entry name" value="MFS general substrate transporter"/>
    <property type="match status" value="1"/>
</dbReference>
<dbReference type="Pfam" id="PF07690">
    <property type="entry name" value="MFS_1"/>
    <property type="match status" value="1"/>
</dbReference>
<dbReference type="PROSITE" id="PS50850">
    <property type="entry name" value="MFS"/>
    <property type="match status" value="1"/>
</dbReference>
<evidence type="ECO:0000259" key="7">
    <source>
        <dbReference type="PROSITE" id="PS50850"/>
    </source>
</evidence>
<feature type="domain" description="Major facilitator superfamily (MFS) profile" evidence="7">
    <location>
        <begin position="24"/>
        <end position="467"/>
    </location>
</feature>
<sequence>MTTTSPSPTVAEAGPAPRRRDWLGFLVVTLAVFMDMLDVGIVTVSVPTMQRDLGAGYAAGQWFVAGYALAFAVVLVTGGRLGDVYGRRRVFLVGVAGFTLASLGCALSPSAGVLILFRLVQGGFGALMAPQVLALLQVLFPPERRSGAFVVHGVTMNLALISGPILGGLITTENPFGLSWRLVFLVNIPIGVLITVGTLVLLGESKADRPPRLDVIGMTLVAAFSALVMVPLQQGRDAGWPWWMILMLLAAAPVLLLIARHQRRRGPRAALIPVALFRRRPFVAGLALLLLVYAAFGSALMAIIWYLEIALGWSPLRTALGLLGWVVGNFVLGAAAVGKAPALGRTLLVVGCIVVAAGMALLSVTIGYAGADLGPVRLFGLLVVVGAGLGLVTPILIDLVLAGVPARDAGAGGGLANAAVDFASAVGIGVVSLILFGLLGAGAAGHAAAVEPQIRTVLAAQRVPAAEQARIVAEFRTCFLDRTRGADPNAVPPSCRTPGATDAAVLPALSRAYRDDFAAATSNTLWYQVGSFLAALLLTPLLPRGSAAERAVEDDAEERRDGHSGSDVARLPARAVEPEPAANGRPWPPGEDLRGHDRTGPPVADRPAAATGAATTAAAVAEWPTEVLPLYGYLDPLRVPAVTAALGRQRYAVAARTSRPGGRHRADRRRGRVPRTTDQVTVNAHFGVCDVEIQKTALRNSRTVIAASAMFGRAVIYVPHGVRVRFSGAVALGTRRSTIADAEPVPDALEVEVRCRVWFGAVRVRTRHQPEDEDTAASRVAG</sequence>
<keyword evidence="9" id="KW-1185">Reference proteome</keyword>
<dbReference type="GO" id="GO:0022857">
    <property type="term" value="F:transmembrane transporter activity"/>
    <property type="evidence" value="ECO:0007669"/>
    <property type="project" value="InterPro"/>
</dbReference>